<evidence type="ECO:0008006" key="6">
    <source>
        <dbReference type="Google" id="ProtNLM"/>
    </source>
</evidence>
<dbReference type="AlphaFoldDB" id="V4U334"/>
<feature type="transmembrane region" description="Helical" evidence="2">
    <location>
        <begin position="909"/>
        <end position="929"/>
    </location>
</feature>
<dbReference type="STRING" id="85681.V4U334"/>
<sequence>MGWFKFLKLSGCLAMMVMVGALNSADSTVLIHFDRAPPARSRFSTAVFQFSVKRPDGSDACQNNECSVHYQLDDQILRPCPTDVVVLKNLTLNGQHDFLLNVTTSSGERNSSSYSWFIDTLPPTATILSKQNYTNAEKITIDIKFSEACTGKGGFTCVNSSNCNVIIDGPAHVQESSLRITEPNIRYSLDIILSSGSIYGRVVIGMADKFCTDIAGNAFTRTNGSIIVIRFDRRPVLVDLWVSIPAYELEFNGVSRTVLASNKLEDVKIFLDFSIPIMNSTEQILDIFRLNSGNLIAVHGRRRVNRRFVFKLKDIPQTEIITLALQASFLLGITGTPVSPVPSLIFLYDSTKPGVGLSTSSPSITKDPNIKVIVEFSKPVFGFESSMVDVDGGSLKRQELSRALYSLTVQALTQHVVRISIPENKIFWIENSLEFCLMQQAKSLEKNFLSNTTCSDSTPAMSTALHSFVTAGMLATSLAAAILSISSANLGILGTLNSGSTDFVASNPSMNLQGMVGHLQVFVLSDWFLANQPIEYSETTKGLRWLIPRQKLPWRNDSASVWPNHVYLAKERLTEQFRYLPIGSSHEGSYHQIGLNLTSSSCIRCELPFPTVTNQKFSWPDGRYNVSIKNAPYGQFLNSSEYFTYFLRGEPISASNVVKKLDNYTGWRDLEMNLFWLGVGGGSLLIVHFLTLLFLRWRMGTSVKGMLSVPRFELLFVILMLPCISQSSAFVIRGGTTEGIITGALLLAIPAALILSVLLFVIIAIFLGSFVQYKEITHVATSEKWHVKLWFFFMGRPATGKWFYREGLPSIFFPIFGILFENRKGPPLLVFAEDNDPNTITKWTESGRSGIGRMRAISSDDSNEEVRIRTSVKLLGCARSSYIILDLLRRVSIGIISGAYPSNKLSQSLLALAITLIQFISLFTLKPYIQRGVHTVESVSLLCEVGIFALCIRLNGSNPTEAKTLGFLMLALLFLMFVAQIINEWYAMIKGILGLSQPQKNSFRLGLKFVAKGLVLPLLPRRHWSRVMPGSSRPLTGLAPVLPQSPETECGRRGPGGSNADPFSAMTATVVPVSSPGSPGLNVAQAARSTPTDLTLAQQRAREGKQAKGLKLEPKSDLKKLRELARASFSGDSKGEETIEEMLQRSEPKVSDGHPNSSSIISLTLIIIPIKHREQTVEAMHNKPIAAIHIWKDNWDTIKQNHITRVSHSNLKSF</sequence>
<evidence type="ECO:0000313" key="5">
    <source>
        <dbReference type="Proteomes" id="UP000030687"/>
    </source>
</evidence>
<evidence type="ECO:0000256" key="2">
    <source>
        <dbReference type="SAM" id="Phobius"/>
    </source>
</evidence>
<dbReference type="PANTHER" id="PTHR34677:SF3">
    <property type="entry name" value="BACTERIAL IG-LIKE DOMAIN-CONTAINING PROTEIN"/>
    <property type="match status" value="1"/>
</dbReference>
<feature type="region of interest" description="Disordered" evidence="1">
    <location>
        <begin position="1089"/>
        <end position="1110"/>
    </location>
</feature>
<feature type="compositionally biased region" description="Polar residues" evidence="1">
    <location>
        <begin position="1089"/>
        <end position="1098"/>
    </location>
</feature>
<dbReference type="eggNOG" id="KOG1829">
    <property type="taxonomic scope" value="Eukaryota"/>
</dbReference>
<dbReference type="OMA" id="SNEYFTY"/>
<reference evidence="4 5" key="1">
    <citation type="submission" date="2013-10" db="EMBL/GenBank/DDBJ databases">
        <authorList>
            <consortium name="International Citrus Genome Consortium"/>
            <person name="Jenkins J."/>
            <person name="Schmutz J."/>
            <person name="Prochnik S."/>
            <person name="Rokhsar D."/>
            <person name="Gmitter F."/>
            <person name="Ollitrault P."/>
            <person name="Machado M."/>
            <person name="Talon M."/>
            <person name="Wincker P."/>
            <person name="Jaillon O."/>
            <person name="Morgante M."/>
        </authorList>
    </citation>
    <scope>NUCLEOTIDE SEQUENCE</scope>
    <source>
        <strain evidence="5">cv. Clemenules</strain>
    </source>
</reference>
<keyword evidence="3" id="KW-0732">Signal</keyword>
<proteinExistence type="predicted"/>
<feature type="transmembrane region" description="Helical" evidence="2">
    <location>
        <begin position="964"/>
        <end position="982"/>
    </location>
</feature>
<feature type="region of interest" description="Disordered" evidence="1">
    <location>
        <begin position="1127"/>
        <end position="1156"/>
    </location>
</feature>
<evidence type="ECO:0000256" key="3">
    <source>
        <dbReference type="SAM" id="SignalP"/>
    </source>
</evidence>
<feature type="transmembrane region" description="Helical" evidence="2">
    <location>
        <begin position="935"/>
        <end position="952"/>
    </location>
</feature>
<name>V4U334_CITCL</name>
<feature type="transmembrane region" description="Helical" evidence="2">
    <location>
        <begin position="674"/>
        <end position="694"/>
    </location>
</feature>
<dbReference type="PANTHER" id="PTHR34677">
    <property type="match status" value="1"/>
</dbReference>
<dbReference type="Proteomes" id="UP000030687">
    <property type="component" value="Unassembled WGS sequence"/>
</dbReference>
<dbReference type="KEGG" id="cic:CICLE_v10014073mg"/>
<keyword evidence="2" id="KW-0472">Membrane</keyword>
<feature type="transmembrane region" description="Helical" evidence="2">
    <location>
        <begin position="714"/>
        <end position="732"/>
    </location>
</feature>
<keyword evidence="2" id="KW-0812">Transmembrane</keyword>
<feature type="compositionally biased region" description="Basic and acidic residues" evidence="1">
    <location>
        <begin position="1100"/>
        <end position="1110"/>
    </location>
</feature>
<dbReference type="EMBL" id="KI536312">
    <property type="protein sequence ID" value="ESR60297.1"/>
    <property type="molecule type" value="Genomic_DNA"/>
</dbReference>
<feature type="chain" id="PRO_5004728189" description="Bacterial Ig-like domain-containing protein" evidence="3">
    <location>
        <begin position="22"/>
        <end position="1214"/>
    </location>
</feature>
<feature type="signal peptide" evidence="3">
    <location>
        <begin position="1"/>
        <end position="21"/>
    </location>
</feature>
<protein>
    <recommendedName>
        <fullName evidence="6">Bacterial Ig-like domain-containing protein</fullName>
    </recommendedName>
</protein>
<feature type="compositionally biased region" description="Basic and acidic residues" evidence="1">
    <location>
        <begin position="1133"/>
        <end position="1152"/>
    </location>
</feature>
<feature type="transmembrane region" description="Helical" evidence="2">
    <location>
        <begin position="744"/>
        <end position="767"/>
    </location>
</feature>
<evidence type="ECO:0000256" key="1">
    <source>
        <dbReference type="SAM" id="MobiDB-lite"/>
    </source>
</evidence>
<feature type="region of interest" description="Disordered" evidence="1">
    <location>
        <begin position="1035"/>
        <end position="1061"/>
    </location>
</feature>
<keyword evidence="2" id="KW-1133">Transmembrane helix</keyword>
<dbReference type="Gramene" id="ESR60297">
    <property type="protein sequence ID" value="ESR60297"/>
    <property type="gene ID" value="CICLE_v10014073mg"/>
</dbReference>
<gene>
    <name evidence="4" type="ORF">CICLE_v10014073mg</name>
</gene>
<keyword evidence="5" id="KW-1185">Reference proteome</keyword>
<organism evidence="4 5">
    <name type="scientific">Citrus clementina</name>
    <name type="common">Clementine</name>
    <name type="synonym">Citrus deliciosa x Citrus sinensis</name>
    <dbReference type="NCBI Taxonomy" id="85681"/>
    <lineage>
        <taxon>Eukaryota</taxon>
        <taxon>Viridiplantae</taxon>
        <taxon>Streptophyta</taxon>
        <taxon>Embryophyta</taxon>
        <taxon>Tracheophyta</taxon>
        <taxon>Spermatophyta</taxon>
        <taxon>Magnoliopsida</taxon>
        <taxon>eudicotyledons</taxon>
        <taxon>Gunneridae</taxon>
        <taxon>Pentapetalae</taxon>
        <taxon>rosids</taxon>
        <taxon>malvids</taxon>
        <taxon>Sapindales</taxon>
        <taxon>Rutaceae</taxon>
        <taxon>Aurantioideae</taxon>
        <taxon>Citrus</taxon>
    </lineage>
</organism>
<accession>V4U334</accession>
<dbReference type="InParanoid" id="V4U334"/>
<evidence type="ECO:0000313" key="4">
    <source>
        <dbReference type="EMBL" id="ESR60297.1"/>
    </source>
</evidence>